<dbReference type="PRINTS" id="PR00080">
    <property type="entry name" value="SDRFAMILY"/>
</dbReference>
<dbReference type="PROSITE" id="PS00061">
    <property type="entry name" value="ADH_SHORT"/>
    <property type="match status" value="1"/>
</dbReference>
<name>A0ABZ2FHY6_9MICO</name>
<reference evidence="4 5" key="1">
    <citation type="submission" date="2022-09" db="EMBL/GenBank/DDBJ databases">
        <title>Complete genome sequence of Janibacter terrae strain COS04-44, PCL-degrading bacteria isolated from oil spilled coast.</title>
        <authorList>
            <person name="Park H."/>
            <person name="Kim J.Y."/>
            <person name="An S.H."/>
            <person name="Lee C.M."/>
            <person name="Weon H.-Y."/>
        </authorList>
    </citation>
    <scope>NUCLEOTIDE SEQUENCE [LARGE SCALE GENOMIC DNA]</scope>
    <source>
        <strain evidence="4 5">COS04-44</strain>
    </source>
</reference>
<dbReference type="PRINTS" id="PR00081">
    <property type="entry name" value="GDHRDH"/>
</dbReference>
<evidence type="ECO:0000259" key="3">
    <source>
        <dbReference type="SMART" id="SM00822"/>
    </source>
</evidence>
<evidence type="ECO:0000256" key="2">
    <source>
        <dbReference type="ARBA" id="ARBA00023002"/>
    </source>
</evidence>
<evidence type="ECO:0000256" key="1">
    <source>
        <dbReference type="ARBA" id="ARBA00006484"/>
    </source>
</evidence>
<dbReference type="PANTHER" id="PTHR42760:SF133">
    <property type="entry name" value="3-OXOACYL-[ACYL-CARRIER-PROTEIN] REDUCTASE"/>
    <property type="match status" value="1"/>
</dbReference>
<organism evidence="4 5">
    <name type="scientific">Janibacter terrae</name>
    <dbReference type="NCBI Taxonomy" id="103817"/>
    <lineage>
        <taxon>Bacteria</taxon>
        <taxon>Bacillati</taxon>
        <taxon>Actinomycetota</taxon>
        <taxon>Actinomycetes</taxon>
        <taxon>Micrococcales</taxon>
        <taxon>Intrasporangiaceae</taxon>
        <taxon>Janibacter</taxon>
    </lineage>
</organism>
<dbReference type="EMBL" id="CP104874">
    <property type="protein sequence ID" value="WWF06140.1"/>
    <property type="molecule type" value="Genomic_DNA"/>
</dbReference>
<dbReference type="InterPro" id="IPR057326">
    <property type="entry name" value="KR_dom"/>
</dbReference>
<dbReference type="InterPro" id="IPR002347">
    <property type="entry name" value="SDR_fam"/>
</dbReference>
<feature type="domain" description="Ketoreductase" evidence="3">
    <location>
        <begin position="8"/>
        <end position="193"/>
    </location>
</feature>
<proteinExistence type="inferred from homology"/>
<dbReference type="RefSeq" id="WP_068424700.1">
    <property type="nucleotide sequence ID" value="NZ_CP104874.1"/>
</dbReference>
<dbReference type="SMART" id="SM00822">
    <property type="entry name" value="PKS_KR"/>
    <property type="match status" value="1"/>
</dbReference>
<dbReference type="PANTHER" id="PTHR42760">
    <property type="entry name" value="SHORT-CHAIN DEHYDROGENASES/REDUCTASES FAMILY MEMBER"/>
    <property type="match status" value="1"/>
</dbReference>
<dbReference type="InterPro" id="IPR020904">
    <property type="entry name" value="Sc_DH/Rdtase_CS"/>
</dbReference>
<dbReference type="SUPFAM" id="SSF51735">
    <property type="entry name" value="NAD(P)-binding Rossmann-fold domains"/>
    <property type="match status" value="1"/>
</dbReference>
<sequence length="260" mass="26576">MHVDLTGSRIIVTGGARGIGESLVRVLCAEGALVAVLDVLDDAGQAVAGSATAAGPGRAVYHSCDVTSRSAVTEVFAAVAADFGGLDSLVHGAGVETRAPAEEITDAEWGHVIDVSLRGALLTNQAAFPLLQAGGGGRILNVASGAGLDPFPGAAHYSAAKAGVMAWTRSVAHEWGRHGISLNAIVPAMWTPMYQATRDHFTPEQLAAHDVFMAGRIPVGGKLGDPTTDLAPVIVTLLSDVTHFVTGQIICIDGGLSSVR</sequence>
<protein>
    <submittedName>
        <fullName evidence="4">SDR family oxidoreductase</fullName>
    </submittedName>
</protein>
<keyword evidence="5" id="KW-1185">Reference proteome</keyword>
<dbReference type="Gene3D" id="3.40.50.720">
    <property type="entry name" value="NAD(P)-binding Rossmann-like Domain"/>
    <property type="match status" value="1"/>
</dbReference>
<evidence type="ECO:0000313" key="4">
    <source>
        <dbReference type="EMBL" id="WWF06140.1"/>
    </source>
</evidence>
<dbReference type="InterPro" id="IPR036291">
    <property type="entry name" value="NAD(P)-bd_dom_sf"/>
</dbReference>
<accession>A0ABZ2FHY6</accession>
<gene>
    <name evidence="4" type="ORF">N5P18_04520</name>
</gene>
<dbReference type="Proteomes" id="UP001381003">
    <property type="component" value="Chromosome"/>
</dbReference>
<evidence type="ECO:0000313" key="5">
    <source>
        <dbReference type="Proteomes" id="UP001381003"/>
    </source>
</evidence>
<keyword evidence="2" id="KW-0560">Oxidoreductase</keyword>
<comment type="similarity">
    <text evidence="1">Belongs to the short-chain dehydrogenases/reductases (SDR) family.</text>
</comment>
<dbReference type="Pfam" id="PF13561">
    <property type="entry name" value="adh_short_C2"/>
    <property type="match status" value="1"/>
</dbReference>
<dbReference type="CDD" id="cd05233">
    <property type="entry name" value="SDR_c"/>
    <property type="match status" value="1"/>
</dbReference>